<keyword evidence="2" id="KW-1185">Reference proteome</keyword>
<gene>
    <name evidence="1" type="ORF">IHE45_11G008900</name>
</gene>
<reference evidence="2" key="1">
    <citation type="journal article" date="2022" name="Nat. Commun.">
        <title>Chromosome evolution and the genetic basis of agronomically important traits in greater yam.</title>
        <authorList>
            <person name="Bredeson J.V."/>
            <person name="Lyons J.B."/>
            <person name="Oniyinde I.O."/>
            <person name="Okereke N.R."/>
            <person name="Kolade O."/>
            <person name="Nnabue I."/>
            <person name="Nwadili C.O."/>
            <person name="Hribova E."/>
            <person name="Parker M."/>
            <person name="Nwogha J."/>
            <person name="Shu S."/>
            <person name="Carlson J."/>
            <person name="Kariba R."/>
            <person name="Muthemba S."/>
            <person name="Knop K."/>
            <person name="Barton G.J."/>
            <person name="Sherwood A.V."/>
            <person name="Lopez-Montes A."/>
            <person name="Asiedu R."/>
            <person name="Jamnadass R."/>
            <person name="Muchugi A."/>
            <person name="Goodstein D."/>
            <person name="Egesi C.N."/>
            <person name="Featherston J."/>
            <person name="Asfaw A."/>
            <person name="Simpson G.G."/>
            <person name="Dolezel J."/>
            <person name="Hendre P.S."/>
            <person name="Van Deynze A."/>
            <person name="Kumar P.L."/>
            <person name="Obidiegwu J.E."/>
            <person name="Bhattacharjee R."/>
            <person name="Rokhsar D.S."/>
        </authorList>
    </citation>
    <scope>NUCLEOTIDE SEQUENCE [LARGE SCALE GENOMIC DNA]</scope>
    <source>
        <strain evidence="2">cv. TDa95/00328</strain>
    </source>
</reference>
<evidence type="ECO:0000313" key="2">
    <source>
        <dbReference type="Proteomes" id="UP000827976"/>
    </source>
</evidence>
<evidence type="ECO:0000313" key="1">
    <source>
        <dbReference type="EMBL" id="KAH7668403.1"/>
    </source>
</evidence>
<organism evidence="1 2">
    <name type="scientific">Dioscorea alata</name>
    <name type="common">Purple yam</name>
    <dbReference type="NCBI Taxonomy" id="55571"/>
    <lineage>
        <taxon>Eukaryota</taxon>
        <taxon>Viridiplantae</taxon>
        <taxon>Streptophyta</taxon>
        <taxon>Embryophyta</taxon>
        <taxon>Tracheophyta</taxon>
        <taxon>Spermatophyta</taxon>
        <taxon>Magnoliopsida</taxon>
        <taxon>Liliopsida</taxon>
        <taxon>Dioscoreales</taxon>
        <taxon>Dioscoreaceae</taxon>
        <taxon>Dioscorea</taxon>
    </lineage>
</organism>
<accession>A0ACB7V4U1</accession>
<sequence>MTVPLGSLPLGFRFHPTDEELVNHYLKRKINGRIRADVEVIPEIDVCKCEPWDLPDKSLIRSDDPEWFFFSPRDRKYPNGHRSNRATEAGYWKATGKDRTIRSRSLVVGMKKTLVFHRGRAPKGIRTNWIMHEYRTTEPDFECGEQGGFVLCRLFRKPEERSPSPNIDEMEINEVSPPPRSSPDEIPQEPDASVEPTSPVNQKLPESNGQGVPQSLPDSTEKQSSGIERWLADKAEYPAVYTVKPESDNFNSNVSLDSGFPQAEEETEDHLLMHEIAQICDAQYEQICLDGFPNVSSPALPYTNYPFTDNPAFGSDMGLLQGVSDDPSIAAFLDAILSHQDEDSSGDFCLQNCIPEISVEGQSFTGAHISPLGESSSVKDTGSISDVDTEVGLAECGLPLGASDWSFQPPLSIRDSLHVSSNRQQEIAPVSLLSTESSAPEVSLVDSAADSAYDLFHSFADSTYQNNFNQEGHSGETGVVIRRHQPQYPNSMTNMLANQGTAFRRIRLQVPFEEEQLSFGKEESSDTKNDDEFSVATVASSNNKDGQEVNQLDTGVDSNQQDGYVPEMEDCNSSNTDVSNCLLDDNNRNLEVNNVVKESKAKDEDEVLHTAHPDKHNNLASHEINTITQKSIPVQLETPQDSEPMLRLRSKLTNISNGSNGRNTSMDSKINHNAPLTSITTNKKKFTGSATIYLMCLIMLVLCFFICFGLRRGVFSQVL</sequence>
<protein>
    <submittedName>
        <fullName evidence="1">NAC domain-containing protein</fullName>
    </submittedName>
</protein>
<comment type="caution">
    <text evidence="1">The sequence shown here is derived from an EMBL/GenBank/DDBJ whole genome shotgun (WGS) entry which is preliminary data.</text>
</comment>
<name>A0ACB7V4U1_DIOAL</name>
<proteinExistence type="predicted"/>
<dbReference type="Proteomes" id="UP000827976">
    <property type="component" value="Chromosome 11"/>
</dbReference>
<dbReference type="EMBL" id="CM037021">
    <property type="protein sequence ID" value="KAH7668403.1"/>
    <property type="molecule type" value="Genomic_DNA"/>
</dbReference>